<keyword evidence="5" id="KW-0408">Iron</keyword>
<evidence type="ECO:0000256" key="4">
    <source>
        <dbReference type="ARBA" id="ARBA00022723"/>
    </source>
</evidence>
<dbReference type="Gene3D" id="3.20.20.70">
    <property type="entry name" value="Aldolase class I"/>
    <property type="match status" value="1"/>
</dbReference>
<evidence type="ECO:0000259" key="7">
    <source>
        <dbReference type="PROSITE" id="PS51918"/>
    </source>
</evidence>
<sequence>MVYELEEGVLRKIEGSSNPVLIPLTTIYQQSINDEYTLLINSFKNKVLIVESKKIKGNMMEFDYRLREWLDTPSSNKNQFSSDTLYNELLLSESKKKIQISLAITYSCNLRCSYCFQQNYDHLVRKPITIEALEKILDKISLILYQNPEVDVSIGLFGGEPLLPQNEKIIDRVFQYCVENKLKIDITTNGSFLPYSAKKIVIHRSIISVIAITINTLPDKYNETIKITKVANNVEELLAVTDLLLHYHIVVDVGTNFDRNNLSELLPIYHYFFDKGYFSKWNFHWNIGRVDDRLFDTGYDEYIVSETDILLQLMKIPKPVPSNLHAGFIQTCKNLTDKLNLSFNESQIKGTYHYCWNVSPYDRVFYIDNELNLFRCTVTVGRPQYILGNLKDIDLMNYQHETKSFLDYKDCQICHIGGFCSGGCKLSADIDFVKQCEMEKKEFEKFVEAILIPQVREKLNRND</sequence>
<dbReference type="Proteomes" id="UP000246800">
    <property type="component" value="Unassembled WGS sequence"/>
</dbReference>
<dbReference type="InterPro" id="IPR000385">
    <property type="entry name" value="MoaA_NifB_PqqE_Fe-S-bd_CS"/>
</dbReference>
<dbReference type="SFLD" id="SFLDS00029">
    <property type="entry name" value="Radical_SAM"/>
    <property type="match status" value="1"/>
</dbReference>
<dbReference type="AlphaFoldDB" id="A0A317YTT8"/>
<evidence type="ECO:0000256" key="3">
    <source>
        <dbReference type="ARBA" id="ARBA00022691"/>
    </source>
</evidence>
<dbReference type="InterPro" id="IPR007197">
    <property type="entry name" value="rSAM"/>
</dbReference>
<dbReference type="CDD" id="cd01335">
    <property type="entry name" value="Radical_SAM"/>
    <property type="match status" value="1"/>
</dbReference>
<evidence type="ECO:0000256" key="5">
    <source>
        <dbReference type="ARBA" id="ARBA00023004"/>
    </source>
</evidence>
<evidence type="ECO:0000256" key="1">
    <source>
        <dbReference type="ARBA" id="ARBA00001966"/>
    </source>
</evidence>
<dbReference type="NCBIfam" id="NF040899">
    <property type="entry name" value="ryptide_rSAM"/>
    <property type="match status" value="1"/>
</dbReference>
<dbReference type="SUPFAM" id="SSF102114">
    <property type="entry name" value="Radical SAM enzymes"/>
    <property type="match status" value="1"/>
</dbReference>
<feature type="domain" description="Radical SAM core" evidence="7">
    <location>
        <begin position="94"/>
        <end position="312"/>
    </location>
</feature>
<proteinExistence type="predicted"/>
<name>A0A317YTT8_STAPS</name>
<dbReference type="NCBIfam" id="TIGR04085">
    <property type="entry name" value="rSAM_more_4Fe4S"/>
    <property type="match status" value="1"/>
</dbReference>
<dbReference type="PANTHER" id="PTHR43787">
    <property type="entry name" value="FEMO COFACTOR BIOSYNTHESIS PROTEIN NIFB-RELATED"/>
    <property type="match status" value="1"/>
</dbReference>
<dbReference type="PANTHER" id="PTHR43787:SF3">
    <property type="entry name" value="ARYLSULFATASE REGULATORY PROTEIN"/>
    <property type="match status" value="1"/>
</dbReference>
<reference evidence="8 9" key="1">
    <citation type="journal article" date="2018" name="Vet. Microbiol.">
        <title>Clonal diversity and geographic distribution of methicillin-resistant Staphylococcus pseudintermedius from Australian animals: Discovery of novel sequence types.</title>
        <authorList>
            <person name="Worthing K.A."/>
            <person name="Abraham S."/>
            <person name="Coombs G.W."/>
            <person name="Pang S."/>
            <person name="Saputra S."/>
            <person name="Jordan D."/>
            <person name="Trott D.J."/>
            <person name="Norris J.M."/>
        </authorList>
    </citation>
    <scope>NUCLEOTIDE SEQUENCE [LARGE SCALE GENOMIC DNA]</scope>
    <source>
        <strain evidence="8 9">ST525 1</strain>
    </source>
</reference>
<dbReference type="RefSeq" id="WP_014613469.1">
    <property type="nucleotide sequence ID" value="NZ_BAAFIY010000007.1"/>
</dbReference>
<keyword evidence="6" id="KW-0411">Iron-sulfur</keyword>
<dbReference type="UniPathway" id="UPA00782"/>
<dbReference type="GO" id="GO:0046872">
    <property type="term" value="F:metal ion binding"/>
    <property type="evidence" value="ECO:0007669"/>
    <property type="project" value="UniProtKB-KW"/>
</dbReference>
<dbReference type="GO" id="GO:0051539">
    <property type="term" value="F:4 iron, 4 sulfur cluster binding"/>
    <property type="evidence" value="ECO:0007669"/>
    <property type="project" value="UniProtKB-KW"/>
</dbReference>
<dbReference type="InterPro" id="IPR023885">
    <property type="entry name" value="4Fe4S-binding_SPASM_dom"/>
</dbReference>
<dbReference type="InterPro" id="IPR013785">
    <property type="entry name" value="Aldolase_TIM"/>
</dbReference>
<dbReference type="EMBL" id="QEIT01000027">
    <property type="protein sequence ID" value="PWZ75368.1"/>
    <property type="molecule type" value="Genomic_DNA"/>
</dbReference>
<comment type="cofactor">
    <cofactor evidence="1">
        <name>[4Fe-4S] cluster</name>
        <dbReference type="ChEBI" id="CHEBI:49883"/>
    </cofactor>
</comment>
<dbReference type="PROSITE" id="PS01305">
    <property type="entry name" value="MOAA_NIFB_PQQE"/>
    <property type="match status" value="1"/>
</dbReference>
<evidence type="ECO:0000256" key="6">
    <source>
        <dbReference type="ARBA" id="ARBA00023014"/>
    </source>
</evidence>
<gene>
    <name evidence="8" type="ORF">DD902_05440</name>
</gene>
<evidence type="ECO:0000256" key="2">
    <source>
        <dbReference type="ARBA" id="ARBA00022485"/>
    </source>
</evidence>
<dbReference type="Pfam" id="PF04055">
    <property type="entry name" value="Radical_SAM"/>
    <property type="match status" value="1"/>
</dbReference>
<evidence type="ECO:0000313" key="9">
    <source>
        <dbReference type="Proteomes" id="UP000246800"/>
    </source>
</evidence>
<keyword evidence="4" id="KW-0479">Metal-binding</keyword>
<dbReference type="GO" id="GO:0003824">
    <property type="term" value="F:catalytic activity"/>
    <property type="evidence" value="ECO:0007669"/>
    <property type="project" value="InterPro"/>
</dbReference>
<accession>A0A317YTT8</accession>
<organism evidence="8 9">
    <name type="scientific">Staphylococcus pseudintermedius</name>
    <dbReference type="NCBI Taxonomy" id="283734"/>
    <lineage>
        <taxon>Bacteria</taxon>
        <taxon>Bacillati</taxon>
        <taxon>Bacillota</taxon>
        <taxon>Bacilli</taxon>
        <taxon>Bacillales</taxon>
        <taxon>Staphylococcaceae</taxon>
        <taxon>Staphylococcus</taxon>
        <taxon>Staphylococcus intermedius group</taxon>
    </lineage>
</organism>
<dbReference type="PROSITE" id="PS51918">
    <property type="entry name" value="RADICAL_SAM"/>
    <property type="match status" value="1"/>
</dbReference>
<evidence type="ECO:0000313" key="8">
    <source>
        <dbReference type="EMBL" id="PWZ75368.1"/>
    </source>
</evidence>
<dbReference type="SFLD" id="SFLDG01067">
    <property type="entry name" value="SPASM/twitch_domain_containing"/>
    <property type="match status" value="1"/>
</dbReference>
<keyword evidence="2" id="KW-0004">4Fe-4S</keyword>
<keyword evidence="3" id="KW-0949">S-adenosyl-L-methionine</keyword>
<dbReference type="InterPro" id="IPR058240">
    <property type="entry name" value="rSAM_sf"/>
</dbReference>
<comment type="caution">
    <text evidence="8">The sequence shown here is derived from an EMBL/GenBank/DDBJ whole genome shotgun (WGS) entry which is preliminary data.</text>
</comment>
<protein>
    <submittedName>
        <fullName evidence="8">Radical SAM/SPASM domain-containing protein</fullName>
    </submittedName>
</protein>